<dbReference type="InterPro" id="IPR045854">
    <property type="entry name" value="NO2/SO3_Rdtase_4Fe4S_sf"/>
</dbReference>
<feature type="domain" description="IspG TIM-barrel" evidence="8">
    <location>
        <begin position="30"/>
        <end position="284"/>
    </location>
</feature>
<comment type="similarity">
    <text evidence="7">Belongs to the IspG family.</text>
</comment>
<dbReference type="Proteomes" id="UP000266796">
    <property type="component" value="Chromosome"/>
</dbReference>
<dbReference type="EC" id="1.17.7.3" evidence="7"/>
<dbReference type="NCBIfam" id="TIGR00612">
    <property type="entry name" value="ispG_gcpE"/>
    <property type="match status" value="1"/>
</dbReference>
<dbReference type="InterPro" id="IPR011005">
    <property type="entry name" value="Dihydropteroate_synth-like_sf"/>
</dbReference>
<dbReference type="EMBL" id="CP025628">
    <property type="protein sequence ID" value="AWD32494.1"/>
    <property type="molecule type" value="Genomic_DNA"/>
</dbReference>
<comment type="function">
    <text evidence="7">Converts 2C-methyl-D-erythritol 2,4-cyclodiphosphate (ME-2,4cPP) into 1-hydroxy-2-methyl-2-(E)-butenyl 4-diphosphate.</text>
</comment>
<comment type="pathway">
    <text evidence="7">Isoprenoid biosynthesis; isopentenyl diphosphate biosynthesis via DXP pathway; isopentenyl diphosphate from 1-deoxy-D-xylulose 5-phosphate: step 5/6.</text>
</comment>
<dbReference type="InterPro" id="IPR004588">
    <property type="entry name" value="IspG_bac-typ"/>
</dbReference>
<dbReference type="GO" id="GO:0016114">
    <property type="term" value="P:terpenoid biosynthetic process"/>
    <property type="evidence" value="ECO:0007669"/>
    <property type="project" value="InterPro"/>
</dbReference>
<organism evidence="10 11">
    <name type="scientific">Candidatus Kinetoplastidibacterium kentomonadis</name>
    <dbReference type="NCBI Taxonomy" id="1576550"/>
    <lineage>
        <taxon>Bacteria</taxon>
        <taxon>Pseudomonadati</taxon>
        <taxon>Pseudomonadota</taxon>
        <taxon>Betaproteobacteria</taxon>
        <taxon>Candidatus Kinetoplastidibacterium</taxon>
    </lineage>
</organism>
<dbReference type="AlphaFoldDB" id="A0A3Q8EX07"/>
<comment type="cofactor">
    <cofactor evidence="7">
        <name>[4Fe-4S] cluster</name>
        <dbReference type="ChEBI" id="CHEBI:49883"/>
    </cofactor>
    <text evidence="7">Binds 1 [4Fe-4S] cluster.</text>
</comment>
<dbReference type="InterPro" id="IPR058578">
    <property type="entry name" value="IspG_TIM"/>
</dbReference>
<protein>
    <recommendedName>
        <fullName evidence="7">4-hydroxy-3-methylbut-2-en-1-yl diphosphate synthase (flavodoxin)</fullName>
        <ecNumber evidence="7">1.17.7.3</ecNumber>
    </recommendedName>
    <alternativeName>
        <fullName evidence="7">1-hydroxy-2-methyl-2-(E)-butenyl 4-diphosphate synthase</fullName>
    </alternativeName>
</protein>
<evidence type="ECO:0000313" key="11">
    <source>
        <dbReference type="Proteomes" id="UP000266796"/>
    </source>
</evidence>
<feature type="binding site" evidence="7">
    <location>
        <position position="365"/>
    </location>
    <ligand>
        <name>[4Fe-4S] cluster</name>
        <dbReference type="ChEBI" id="CHEBI:49883"/>
    </ligand>
</feature>
<name>A0A3Q8EX07_9PROT</name>
<dbReference type="GO" id="GO:0051539">
    <property type="term" value="F:4 iron, 4 sulfur cluster binding"/>
    <property type="evidence" value="ECO:0007669"/>
    <property type="project" value="UniProtKB-UniRule"/>
</dbReference>
<reference evidence="10 11" key="1">
    <citation type="journal article" date="2018" name="Parasitology">
        <title>The reduced genome of Candidatus Kinetoplastibacterium sorsogonicusi, the endosymbiont of Kentomonas sorsogonicus (Trypanosomatidae): loss of the haem-synthesis pathway.</title>
        <authorList>
            <person name="Silva F.M."/>
            <person name="Kostygov A.Y."/>
            <person name="Spodareva V.V."/>
            <person name="Butenko A."/>
            <person name="Tossou R."/>
            <person name="Lukes J."/>
            <person name="Yurchenko V."/>
            <person name="Alves J.M.P."/>
        </authorList>
    </citation>
    <scope>NUCLEOTIDE SEQUENCE [LARGE SCALE GENOMIC DNA]</scope>
    <source>
        <strain evidence="10 11">MF-08</strain>
    </source>
</reference>
<keyword evidence="2 7" id="KW-0479">Metal-binding</keyword>
<keyword evidence="3 7" id="KW-0560">Oxidoreductase</keyword>
<evidence type="ECO:0000256" key="3">
    <source>
        <dbReference type="ARBA" id="ARBA00023002"/>
    </source>
</evidence>
<accession>A0A3Q8EX07</accession>
<evidence type="ECO:0000256" key="7">
    <source>
        <dbReference type="HAMAP-Rule" id="MF_00159"/>
    </source>
</evidence>
<keyword evidence="6 7" id="KW-0414">Isoprene biosynthesis</keyword>
<dbReference type="InterPro" id="IPR058579">
    <property type="entry name" value="IspG_C"/>
</dbReference>
<dbReference type="PANTHER" id="PTHR30454">
    <property type="entry name" value="4-HYDROXY-3-METHYLBUT-2-EN-1-YL DIPHOSPHATE SYNTHASE"/>
    <property type="match status" value="1"/>
</dbReference>
<dbReference type="FunFam" id="3.30.413.10:FF:000012">
    <property type="entry name" value="4-hydroxy-3-methylbut-2-en-1-yl diphosphate synthase (flavodoxin)"/>
    <property type="match status" value="1"/>
</dbReference>
<dbReference type="Pfam" id="PF26540">
    <property type="entry name" value="GcpE_C"/>
    <property type="match status" value="1"/>
</dbReference>
<evidence type="ECO:0000259" key="8">
    <source>
        <dbReference type="Pfam" id="PF04551"/>
    </source>
</evidence>
<dbReference type="HAMAP" id="MF_00159">
    <property type="entry name" value="IspG"/>
    <property type="match status" value="1"/>
</dbReference>
<evidence type="ECO:0000259" key="9">
    <source>
        <dbReference type="Pfam" id="PF26540"/>
    </source>
</evidence>
<dbReference type="UniPathway" id="UPA00056">
    <property type="reaction ID" value="UER00096"/>
</dbReference>
<dbReference type="GO" id="GO:0141197">
    <property type="term" value="F:4-hydroxy-3-methylbut-2-enyl-diphosphate synthase activity (flavodoxin)"/>
    <property type="evidence" value="ECO:0007669"/>
    <property type="project" value="UniProtKB-EC"/>
</dbReference>
<proteinExistence type="inferred from homology"/>
<keyword evidence="1 7" id="KW-0004">4Fe-4S</keyword>
<keyword evidence="5 7" id="KW-0411">Iron-sulfur</keyword>
<gene>
    <name evidence="7 10" type="primary">ispG</name>
    <name evidence="10" type="ORF">CKSOR_00377</name>
</gene>
<sequence>MKNNSLLIKDSILNKNHKSYYVNICWKNNYVKIGKGYPIIIQSMTNTDTADIESTVNQIKDLVDAGSELVRITVNNDKAAKAVHKIRNLLDNNGIFVPLIGDFHFNGHKLLNENPNCAKSLSKYRINPGNVGRYKTKDNNFAQMIKIANLYNKPIRIGVNWGSLDQDILSSIMNENNKLANPLDSTQIMKEAMISSAINSALYAEKLGMKANNIILSCKVSHVNDLISIYQELSKRCNYALHLGLTEAGIGISGIIASTSALSILLNQGIGNTIRVSVTNQPKEKRSLEVLIAKNILQVLNLRYFSPKLISCPGCGRTNGLFFQKLVSDIQLYLEQNSSIWMKKYIGVENMTVAVMGCVVNGPGESKHANIGISLPGNGEFPVAPVYINGIHHTTIKGNDIYHQFINILNQYINKTYKIKM</sequence>
<keyword evidence="4 7" id="KW-0408">Iron</keyword>
<feature type="binding site" evidence="7">
    <location>
        <position position="315"/>
    </location>
    <ligand>
        <name>[4Fe-4S] cluster</name>
        <dbReference type="ChEBI" id="CHEBI:49883"/>
    </ligand>
</feature>
<keyword evidence="11" id="KW-1185">Reference proteome</keyword>
<evidence type="ECO:0000256" key="2">
    <source>
        <dbReference type="ARBA" id="ARBA00022723"/>
    </source>
</evidence>
<dbReference type="NCBIfam" id="NF001540">
    <property type="entry name" value="PRK00366.1"/>
    <property type="match status" value="1"/>
</dbReference>
<dbReference type="OrthoDB" id="9803214at2"/>
<dbReference type="KEGG" id="kso:CKSOR_00377"/>
<comment type="catalytic activity">
    <reaction evidence="7">
        <text>(2E)-4-hydroxy-3-methylbut-2-enyl diphosphate + oxidized [flavodoxin] + H2O + 2 H(+) = 2-C-methyl-D-erythritol 2,4-cyclic diphosphate + reduced [flavodoxin]</text>
        <dbReference type="Rhea" id="RHEA:43604"/>
        <dbReference type="Rhea" id="RHEA-COMP:10622"/>
        <dbReference type="Rhea" id="RHEA-COMP:10623"/>
        <dbReference type="ChEBI" id="CHEBI:15377"/>
        <dbReference type="ChEBI" id="CHEBI:15378"/>
        <dbReference type="ChEBI" id="CHEBI:57618"/>
        <dbReference type="ChEBI" id="CHEBI:58210"/>
        <dbReference type="ChEBI" id="CHEBI:58483"/>
        <dbReference type="ChEBI" id="CHEBI:128753"/>
        <dbReference type="EC" id="1.17.7.3"/>
    </reaction>
</comment>
<evidence type="ECO:0000256" key="5">
    <source>
        <dbReference type="ARBA" id="ARBA00023014"/>
    </source>
</evidence>
<dbReference type="PIRSF" id="PIRSF004640">
    <property type="entry name" value="IspG"/>
    <property type="match status" value="1"/>
</dbReference>
<dbReference type="InterPro" id="IPR016425">
    <property type="entry name" value="IspG_bac"/>
</dbReference>
<dbReference type="PANTHER" id="PTHR30454:SF0">
    <property type="entry name" value="4-HYDROXY-3-METHYLBUT-2-EN-1-YL DIPHOSPHATE SYNTHASE (FERREDOXIN), CHLOROPLASTIC"/>
    <property type="match status" value="1"/>
</dbReference>
<dbReference type="RefSeq" id="WP_108673901.1">
    <property type="nucleotide sequence ID" value="NZ_CP025628.1"/>
</dbReference>
<evidence type="ECO:0000256" key="4">
    <source>
        <dbReference type="ARBA" id="ARBA00023004"/>
    </source>
</evidence>
<evidence type="ECO:0000313" key="10">
    <source>
        <dbReference type="EMBL" id="AWD32494.1"/>
    </source>
</evidence>
<feature type="binding site" evidence="7">
    <location>
        <position position="312"/>
    </location>
    <ligand>
        <name>[4Fe-4S] cluster</name>
        <dbReference type="ChEBI" id="CHEBI:49883"/>
    </ligand>
</feature>
<dbReference type="Pfam" id="PF04551">
    <property type="entry name" value="GcpE"/>
    <property type="match status" value="1"/>
</dbReference>
<dbReference type="GO" id="GO:0046429">
    <property type="term" value="F:4-hydroxy-3-methylbut-2-en-1-yl diphosphate synthase activity (ferredoxin)"/>
    <property type="evidence" value="ECO:0007669"/>
    <property type="project" value="UniProtKB-UniRule"/>
</dbReference>
<feature type="binding site" evidence="7">
    <location>
        <position position="358"/>
    </location>
    <ligand>
        <name>[4Fe-4S] cluster</name>
        <dbReference type="ChEBI" id="CHEBI:49883"/>
    </ligand>
</feature>
<evidence type="ECO:0000256" key="6">
    <source>
        <dbReference type="ARBA" id="ARBA00023229"/>
    </source>
</evidence>
<dbReference type="Gene3D" id="3.20.20.20">
    <property type="entry name" value="Dihydropteroate synthase-like"/>
    <property type="match status" value="1"/>
</dbReference>
<dbReference type="Gene3D" id="3.30.413.10">
    <property type="entry name" value="Sulfite Reductase Hemoprotein, domain 1"/>
    <property type="match status" value="1"/>
</dbReference>
<feature type="domain" description="IspG C-terminal" evidence="9">
    <location>
        <begin position="309"/>
        <end position="410"/>
    </location>
</feature>
<dbReference type="GO" id="GO:0019288">
    <property type="term" value="P:isopentenyl diphosphate biosynthetic process, methylerythritol 4-phosphate pathway"/>
    <property type="evidence" value="ECO:0007669"/>
    <property type="project" value="UniProtKB-UniRule"/>
</dbReference>
<evidence type="ECO:0000256" key="1">
    <source>
        <dbReference type="ARBA" id="ARBA00022485"/>
    </source>
</evidence>
<dbReference type="GO" id="GO:0005506">
    <property type="term" value="F:iron ion binding"/>
    <property type="evidence" value="ECO:0007669"/>
    <property type="project" value="InterPro"/>
</dbReference>